<feature type="transmembrane region" description="Helical" evidence="1">
    <location>
        <begin position="26"/>
        <end position="44"/>
    </location>
</feature>
<keyword evidence="1" id="KW-0472">Membrane</keyword>
<dbReference type="Proteomes" id="UP000270094">
    <property type="component" value="Unassembled WGS sequence"/>
</dbReference>
<feature type="transmembrane region" description="Helical" evidence="1">
    <location>
        <begin position="97"/>
        <end position="118"/>
    </location>
</feature>
<dbReference type="EMBL" id="UYYB01102218">
    <property type="protein sequence ID" value="VDM78524.1"/>
    <property type="molecule type" value="Genomic_DNA"/>
</dbReference>
<evidence type="ECO:0000256" key="1">
    <source>
        <dbReference type="SAM" id="Phobius"/>
    </source>
</evidence>
<sequence>MSFNDETNLNVVIDREVLEGHYLKSALIPLIAIIICSMAYGLIIRTVRNHSIRTSHKDIRLSVQVIGLLVALLVTCVHFCTQYYLNYNKMTSWIYAMRYYTPLWVGLLTFINPWMIIIMNTEVRQLTLGRKDTRDYSSGNPAFIQTLGVNALARKPSTSQPKRGI</sequence>
<evidence type="ECO:0000313" key="3">
    <source>
        <dbReference type="Proteomes" id="UP000270094"/>
    </source>
</evidence>
<keyword evidence="1" id="KW-0812">Transmembrane</keyword>
<dbReference type="SUPFAM" id="SSF81321">
    <property type="entry name" value="Family A G protein-coupled receptor-like"/>
    <property type="match status" value="1"/>
</dbReference>
<dbReference type="Pfam" id="PF10323">
    <property type="entry name" value="7TM_GPCR_Srv"/>
    <property type="match status" value="1"/>
</dbReference>
<keyword evidence="3" id="KW-1185">Reference proteome</keyword>
<evidence type="ECO:0000313" key="2">
    <source>
        <dbReference type="EMBL" id="VDM78524.1"/>
    </source>
</evidence>
<keyword evidence="1" id="KW-1133">Transmembrane helix</keyword>
<dbReference type="Gene3D" id="1.20.1070.10">
    <property type="entry name" value="Rhodopsin 7-helix transmembrane proteins"/>
    <property type="match status" value="1"/>
</dbReference>
<dbReference type="InterPro" id="IPR019426">
    <property type="entry name" value="7TM_GPCR_serpentine_rcpt_Srv"/>
</dbReference>
<dbReference type="OrthoDB" id="5858501at2759"/>
<reference evidence="2 3" key="1">
    <citation type="submission" date="2018-11" db="EMBL/GenBank/DDBJ databases">
        <authorList>
            <consortium name="Pathogen Informatics"/>
        </authorList>
    </citation>
    <scope>NUCLEOTIDE SEQUENCE [LARGE SCALE GENOMIC DNA]</scope>
</reference>
<name>A0A3P7JJG7_STRVU</name>
<feature type="transmembrane region" description="Helical" evidence="1">
    <location>
        <begin position="65"/>
        <end position="85"/>
    </location>
</feature>
<gene>
    <name evidence="2" type="ORF">SVUK_LOCUS13522</name>
</gene>
<organism evidence="2 3">
    <name type="scientific">Strongylus vulgaris</name>
    <name type="common">Blood worm</name>
    <dbReference type="NCBI Taxonomy" id="40348"/>
    <lineage>
        <taxon>Eukaryota</taxon>
        <taxon>Metazoa</taxon>
        <taxon>Ecdysozoa</taxon>
        <taxon>Nematoda</taxon>
        <taxon>Chromadorea</taxon>
        <taxon>Rhabditida</taxon>
        <taxon>Rhabditina</taxon>
        <taxon>Rhabditomorpha</taxon>
        <taxon>Strongyloidea</taxon>
        <taxon>Strongylidae</taxon>
        <taxon>Strongylus</taxon>
    </lineage>
</organism>
<proteinExistence type="predicted"/>
<protein>
    <submittedName>
        <fullName evidence="2">Uncharacterized protein</fullName>
    </submittedName>
</protein>
<accession>A0A3P7JJG7</accession>
<dbReference type="AlphaFoldDB" id="A0A3P7JJG7"/>